<dbReference type="EMBL" id="CP048620">
    <property type="protein sequence ID" value="QPJ66030.1"/>
    <property type="molecule type" value="Genomic_DNA"/>
</dbReference>
<keyword evidence="1 2" id="KW-0129">CBS domain</keyword>
<dbReference type="AlphaFoldDB" id="A0A7T0G439"/>
<proteinExistence type="predicted"/>
<reference evidence="5" key="1">
    <citation type="submission" date="2020-02" db="EMBL/GenBank/DDBJ databases">
        <title>Genomic and physiological characterization of two novel Nitrospinaceae genera.</title>
        <authorList>
            <person name="Mueller A.J."/>
            <person name="Jung M.-Y."/>
            <person name="Strachan C.R."/>
            <person name="Herbold C.W."/>
            <person name="Kirkegaard R.H."/>
            <person name="Daims H."/>
        </authorList>
    </citation>
    <scope>NUCLEOTIDE SEQUENCE [LARGE SCALE GENOMIC DNA]</scope>
</reference>
<evidence type="ECO:0000256" key="1">
    <source>
        <dbReference type="ARBA" id="ARBA00023122"/>
    </source>
</evidence>
<evidence type="ECO:0000259" key="3">
    <source>
        <dbReference type="PROSITE" id="PS51371"/>
    </source>
</evidence>
<dbReference type="SUPFAM" id="SSF54631">
    <property type="entry name" value="CBS-domain pair"/>
    <property type="match status" value="1"/>
</dbReference>
<dbReference type="Gene3D" id="3.10.580.10">
    <property type="entry name" value="CBS-domain"/>
    <property type="match status" value="1"/>
</dbReference>
<dbReference type="InterPro" id="IPR000644">
    <property type="entry name" value="CBS_dom"/>
</dbReference>
<evidence type="ECO:0000313" key="4">
    <source>
        <dbReference type="EMBL" id="QPJ66030.1"/>
    </source>
</evidence>
<dbReference type="InterPro" id="IPR046342">
    <property type="entry name" value="CBS_dom_sf"/>
</dbReference>
<dbReference type="Pfam" id="PF00571">
    <property type="entry name" value="CBS"/>
    <property type="match status" value="2"/>
</dbReference>
<organism evidence="4 5">
    <name type="scientific">Candidatus Nitrohelix vancouverensis</name>
    <dbReference type="NCBI Taxonomy" id="2705534"/>
    <lineage>
        <taxon>Bacteria</taxon>
        <taxon>Pseudomonadati</taxon>
        <taxon>Nitrospinota/Tectimicrobiota group</taxon>
        <taxon>Nitrospinota</taxon>
        <taxon>Nitrospinia</taxon>
        <taxon>Nitrospinales</taxon>
        <taxon>Nitrospinaceae</taxon>
        <taxon>Candidatus Nitrohelix</taxon>
    </lineage>
</organism>
<evidence type="ECO:0000313" key="5">
    <source>
        <dbReference type="Proteomes" id="UP000594464"/>
    </source>
</evidence>
<evidence type="ECO:0000256" key="2">
    <source>
        <dbReference type="PROSITE-ProRule" id="PRU00703"/>
    </source>
</evidence>
<dbReference type="PANTHER" id="PTHR43080:SF2">
    <property type="entry name" value="CBS DOMAIN-CONTAINING PROTEIN"/>
    <property type="match status" value="1"/>
</dbReference>
<sequence>MDSVKKFLQTPAIVIEANESAAVGAKLMAREKTKALIVRENGDCVGLVTASDFVSKVIANASNGTDIQIGSIANRPLITIGGEASMNEALSLMLEHDIRSLVAIENDRPCGLLHGNDIASYYFQDFLKNSNPIARFWAQYSCHEGKNTFNQLVDQLLHEMEDHLGPFSATARRIRNKAPWSDIAEEAEEEELYELAQILNLAKIE</sequence>
<dbReference type="InterPro" id="IPR051257">
    <property type="entry name" value="Diverse_CBS-Domain"/>
</dbReference>
<dbReference type="PANTHER" id="PTHR43080">
    <property type="entry name" value="CBS DOMAIN-CONTAINING PROTEIN CBSX3, MITOCHONDRIAL"/>
    <property type="match status" value="1"/>
</dbReference>
<name>A0A7T0G439_9BACT</name>
<dbReference type="Proteomes" id="UP000594464">
    <property type="component" value="Chromosome"/>
</dbReference>
<feature type="domain" description="CBS" evidence="3">
    <location>
        <begin position="73"/>
        <end position="133"/>
    </location>
</feature>
<dbReference type="SMART" id="SM00116">
    <property type="entry name" value="CBS"/>
    <property type="match status" value="2"/>
</dbReference>
<accession>A0A7T0G439</accession>
<dbReference type="PROSITE" id="PS51371">
    <property type="entry name" value="CBS"/>
    <property type="match status" value="1"/>
</dbReference>
<protein>
    <submittedName>
        <fullName evidence="4">CBS domain-containing protein</fullName>
    </submittedName>
</protein>
<gene>
    <name evidence="4" type="ORF">G3M78_11745</name>
</gene>
<dbReference type="KEGG" id="nva:G3M78_11745"/>